<evidence type="ECO:0000313" key="3">
    <source>
        <dbReference type="EMBL" id="PMD32607.1"/>
    </source>
</evidence>
<keyword evidence="2" id="KW-0472">Membrane</keyword>
<feature type="region of interest" description="Disordered" evidence="1">
    <location>
        <begin position="637"/>
        <end position="672"/>
    </location>
</feature>
<dbReference type="OrthoDB" id="3540210at2759"/>
<evidence type="ECO:0000256" key="2">
    <source>
        <dbReference type="SAM" id="Phobius"/>
    </source>
</evidence>
<organism evidence="3 4">
    <name type="scientific">Hyaloscypha variabilis (strain UAMH 11265 / GT02V1 / F)</name>
    <name type="common">Meliniomyces variabilis</name>
    <dbReference type="NCBI Taxonomy" id="1149755"/>
    <lineage>
        <taxon>Eukaryota</taxon>
        <taxon>Fungi</taxon>
        <taxon>Dikarya</taxon>
        <taxon>Ascomycota</taxon>
        <taxon>Pezizomycotina</taxon>
        <taxon>Leotiomycetes</taxon>
        <taxon>Helotiales</taxon>
        <taxon>Hyaloscyphaceae</taxon>
        <taxon>Hyaloscypha</taxon>
        <taxon>Hyaloscypha variabilis</taxon>
    </lineage>
</organism>
<feature type="transmembrane region" description="Helical" evidence="2">
    <location>
        <begin position="37"/>
        <end position="58"/>
    </location>
</feature>
<proteinExistence type="predicted"/>
<dbReference type="AlphaFoldDB" id="A0A2J6R263"/>
<gene>
    <name evidence="3" type="ORF">L207DRAFT_558141</name>
</gene>
<dbReference type="EMBL" id="KZ613958">
    <property type="protein sequence ID" value="PMD32607.1"/>
    <property type="molecule type" value="Genomic_DNA"/>
</dbReference>
<protein>
    <submittedName>
        <fullName evidence="3">Uncharacterized protein</fullName>
    </submittedName>
</protein>
<keyword evidence="2" id="KW-0812">Transmembrane</keyword>
<sequence>MGLEKRYLALSPGDLKPSVLNSVWERYDESSYQSLKWTLANFTAMLVVACLTSLIALAQTQCWSLLRYIIAQYTKSPRLPDDSTPDPLLELSQGHTVLSLRPVLFGWTSRLFDKIRTPFRAESPHTRDTQDSDDPVESPYFGLASILNISFFLVMGVAIPWWLTEGALGTPIVKSRNTEECLKSNSASHQVWRINRLSRADDIFHLCQDRLDAGCDSPYYLSDPQITKTRSTVCPFQGRICIGNTPSFEITQRKVSAFEMGVNSRSNLYVNRRLTCAPVSLNPFLSRPQNGSFIYVKKAFYNETVTLWPNISLTLSTKNGPDIFSKKDSGIRMVQEDGPHDLNVLPSEEMSGLNELMERNDGQSFLVVYRAGRRFFPTMINDPFFAAYRKAFFPFVARPQDGPFYYPNHEATALGCVEQFQYCLPQSHQSDYCTDWGTCNKAFSAIYDYLAAQFPGGFNGHASPAFEHWNGQIAWSLKEMLVLYKSVCSSFAVQRYLRDRTLFLQTVPLIKWGLSVEDYRWFEVDREPWVAEVETWFMKSFLSGILTIQDGSLFTVDDLDSSFSPEYIREWKLCGRVLLHDGDFTNINWIGLWVTSAVLTFICLVGNQVHTVHHCLKFLSKLVKVKSLSRRWSWHGRGRGSDLHENPENAEMDDLEESSTVPEGDEEIDNTI</sequence>
<evidence type="ECO:0000313" key="4">
    <source>
        <dbReference type="Proteomes" id="UP000235786"/>
    </source>
</evidence>
<accession>A0A2J6R263</accession>
<evidence type="ECO:0000256" key="1">
    <source>
        <dbReference type="SAM" id="MobiDB-lite"/>
    </source>
</evidence>
<feature type="compositionally biased region" description="Acidic residues" evidence="1">
    <location>
        <begin position="648"/>
        <end position="672"/>
    </location>
</feature>
<keyword evidence="2" id="KW-1133">Transmembrane helix</keyword>
<dbReference type="Proteomes" id="UP000235786">
    <property type="component" value="Unassembled WGS sequence"/>
</dbReference>
<feature type="transmembrane region" description="Helical" evidence="2">
    <location>
        <begin position="140"/>
        <end position="163"/>
    </location>
</feature>
<keyword evidence="4" id="KW-1185">Reference proteome</keyword>
<reference evidence="3 4" key="1">
    <citation type="submission" date="2016-04" db="EMBL/GenBank/DDBJ databases">
        <title>A degradative enzymes factory behind the ericoid mycorrhizal symbiosis.</title>
        <authorList>
            <consortium name="DOE Joint Genome Institute"/>
            <person name="Martino E."/>
            <person name="Morin E."/>
            <person name="Grelet G."/>
            <person name="Kuo A."/>
            <person name="Kohler A."/>
            <person name="Daghino S."/>
            <person name="Barry K."/>
            <person name="Choi C."/>
            <person name="Cichocki N."/>
            <person name="Clum A."/>
            <person name="Copeland A."/>
            <person name="Hainaut M."/>
            <person name="Haridas S."/>
            <person name="Labutti K."/>
            <person name="Lindquist E."/>
            <person name="Lipzen A."/>
            <person name="Khouja H.-R."/>
            <person name="Murat C."/>
            <person name="Ohm R."/>
            <person name="Olson A."/>
            <person name="Spatafora J."/>
            <person name="Veneault-Fourrey C."/>
            <person name="Henrissat B."/>
            <person name="Grigoriev I."/>
            <person name="Martin F."/>
            <person name="Perotto S."/>
        </authorList>
    </citation>
    <scope>NUCLEOTIDE SEQUENCE [LARGE SCALE GENOMIC DNA]</scope>
    <source>
        <strain evidence="3 4">F</strain>
    </source>
</reference>
<name>A0A2J6R263_HYAVF</name>